<feature type="transmembrane region" description="Helical" evidence="1">
    <location>
        <begin position="242"/>
        <end position="265"/>
    </location>
</feature>
<proteinExistence type="predicted"/>
<evidence type="ECO:0000313" key="2">
    <source>
        <dbReference type="EMBL" id="ETO24282.1"/>
    </source>
</evidence>
<gene>
    <name evidence="2" type="ORF">RFI_12877</name>
</gene>
<protein>
    <submittedName>
        <fullName evidence="2">Uncharacterized protein</fullName>
    </submittedName>
</protein>
<keyword evidence="1" id="KW-0472">Membrane</keyword>
<reference evidence="2 3" key="1">
    <citation type="journal article" date="2013" name="Curr. Biol.">
        <title>The Genome of the Foraminiferan Reticulomyxa filosa.</title>
        <authorList>
            <person name="Glockner G."/>
            <person name="Hulsmann N."/>
            <person name="Schleicher M."/>
            <person name="Noegel A.A."/>
            <person name="Eichinger L."/>
            <person name="Gallinger C."/>
            <person name="Pawlowski J."/>
            <person name="Sierra R."/>
            <person name="Euteneuer U."/>
            <person name="Pillet L."/>
            <person name="Moustafa A."/>
            <person name="Platzer M."/>
            <person name="Groth M."/>
            <person name="Szafranski K."/>
            <person name="Schliwa M."/>
        </authorList>
    </citation>
    <scope>NUCLEOTIDE SEQUENCE [LARGE SCALE GENOMIC DNA]</scope>
</reference>
<comment type="caution">
    <text evidence="2">The sequence shown here is derived from an EMBL/GenBank/DDBJ whole genome shotgun (WGS) entry which is preliminary data.</text>
</comment>
<accession>X6NG15</accession>
<dbReference type="Proteomes" id="UP000023152">
    <property type="component" value="Unassembled WGS sequence"/>
</dbReference>
<dbReference type="EMBL" id="ASPP01009321">
    <property type="protein sequence ID" value="ETO24282.1"/>
    <property type="molecule type" value="Genomic_DNA"/>
</dbReference>
<name>X6NG15_RETFI</name>
<evidence type="ECO:0000313" key="3">
    <source>
        <dbReference type="Proteomes" id="UP000023152"/>
    </source>
</evidence>
<keyword evidence="3" id="KW-1185">Reference proteome</keyword>
<organism evidence="2 3">
    <name type="scientific">Reticulomyxa filosa</name>
    <dbReference type="NCBI Taxonomy" id="46433"/>
    <lineage>
        <taxon>Eukaryota</taxon>
        <taxon>Sar</taxon>
        <taxon>Rhizaria</taxon>
        <taxon>Retaria</taxon>
        <taxon>Foraminifera</taxon>
        <taxon>Monothalamids</taxon>
        <taxon>Reticulomyxidae</taxon>
        <taxon>Reticulomyxa</taxon>
    </lineage>
</organism>
<sequence>MSHFVFVTYVLSMRSIKCISTEKNKGRRLFCLFLEFANLVAEQIFFVKQIRCISMTESKTENEKPLNFDETSGKSSCLAPQPKAGPNYPLQLYVAISYHIIIIFLQYGISGTFFNFFFFFLLLKKTNVLQQRIVYKNKKDERLTTFNIKDEKWNKLDLRNGDEILCTYSSNSDQISKVDKIEFPALYQSEIIEDDDAQFALVILHCKKSQETKVNLVNDDRKKGKWKARDKVEFRCRYRGDAWIAVGVNIIQQAPLFSSLLLLFFF</sequence>
<keyword evidence="1" id="KW-1133">Transmembrane helix</keyword>
<dbReference type="AlphaFoldDB" id="X6NG15"/>
<feature type="transmembrane region" description="Helical" evidence="1">
    <location>
        <begin position="96"/>
        <end position="123"/>
    </location>
</feature>
<keyword evidence="1" id="KW-0812">Transmembrane</keyword>
<evidence type="ECO:0000256" key="1">
    <source>
        <dbReference type="SAM" id="Phobius"/>
    </source>
</evidence>